<dbReference type="GO" id="GO:0016787">
    <property type="term" value="F:hydrolase activity"/>
    <property type="evidence" value="ECO:0007669"/>
    <property type="project" value="UniProtKB-KW"/>
</dbReference>
<dbReference type="InterPro" id="IPR000073">
    <property type="entry name" value="AB_hydrolase_1"/>
</dbReference>
<organism evidence="2 3">
    <name type="scientific">Natronolimnobius baerhuensis</name>
    <dbReference type="NCBI Taxonomy" id="253108"/>
    <lineage>
        <taxon>Archaea</taxon>
        <taxon>Methanobacteriati</taxon>
        <taxon>Methanobacteriota</taxon>
        <taxon>Stenosarchaea group</taxon>
        <taxon>Halobacteria</taxon>
        <taxon>Halobacteriales</taxon>
        <taxon>Natrialbaceae</taxon>
        <taxon>Natronolimnobius</taxon>
    </lineage>
</organism>
<accession>A0A202E5K8</accession>
<dbReference type="EMBL" id="MWPH01000003">
    <property type="protein sequence ID" value="OVE83527.1"/>
    <property type="molecule type" value="Genomic_DNA"/>
</dbReference>
<feature type="domain" description="AB hydrolase-1" evidence="1">
    <location>
        <begin position="29"/>
        <end position="240"/>
    </location>
</feature>
<name>A0A202E5K8_9EURY</name>
<dbReference type="Gene3D" id="3.40.50.1820">
    <property type="entry name" value="alpha/beta hydrolase"/>
    <property type="match status" value="1"/>
</dbReference>
<sequence>MPTAVTDSVSLYYDRTGDGPSVVFVPEAGLGGWSWGWQHGSIAGLYEAVVWDLRGTGRSDSPPGPYALETLAADLEAVLADCGIRKAHVVGCGLGGAVALEAARSSSRVATLSLIGTAAEGSAFDLETLFAPPDDPDALRKSLEAGLSTEFLAAQPDAVSGMVDWRADGDADCAGWDAQVGALEDFDARDWLVEVAQPTRVFHGTDDALVPASAGRDLARGLPRGEFVSLEGAGHLAMIEQSRTLNDRLVGFLEDQTND</sequence>
<comment type="caution">
    <text evidence="2">The sequence shown here is derived from an EMBL/GenBank/DDBJ whole genome shotgun (WGS) entry which is preliminary data.</text>
</comment>
<dbReference type="OrthoDB" id="247398at2157"/>
<dbReference type="PANTHER" id="PTHR43433:SF5">
    <property type="entry name" value="AB HYDROLASE-1 DOMAIN-CONTAINING PROTEIN"/>
    <property type="match status" value="1"/>
</dbReference>
<evidence type="ECO:0000313" key="2">
    <source>
        <dbReference type="EMBL" id="OVE83527.1"/>
    </source>
</evidence>
<keyword evidence="3" id="KW-1185">Reference proteome</keyword>
<dbReference type="InterPro" id="IPR050471">
    <property type="entry name" value="AB_hydrolase"/>
</dbReference>
<dbReference type="PANTHER" id="PTHR43433">
    <property type="entry name" value="HYDROLASE, ALPHA/BETA FOLD FAMILY PROTEIN"/>
    <property type="match status" value="1"/>
</dbReference>
<dbReference type="Proteomes" id="UP000196084">
    <property type="component" value="Unassembled WGS sequence"/>
</dbReference>
<dbReference type="Pfam" id="PF00561">
    <property type="entry name" value="Abhydrolase_1"/>
    <property type="match status" value="1"/>
</dbReference>
<dbReference type="PRINTS" id="PR00111">
    <property type="entry name" value="ABHYDROLASE"/>
</dbReference>
<dbReference type="AlphaFoldDB" id="A0A202E5K8"/>
<evidence type="ECO:0000313" key="3">
    <source>
        <dbReference type="Proteomes" id="UP000196084"/>
    </source>
</evidence>
<keyword evidence="2" id="KW-0378">Hydrolase</keyword>
<dbReference type="SUPFAM" id="SSF53474">
    <property type="entry name" value="alpha/beta-Hydrolases"/>
    <property type="match status" value="1"/>
</dbReference>
<evidence type="ECO:0000259" key="1">
    <source>
        <dbReference type="Pfam" id="PF00561"/>
    </source>
</evidence>
<dbReference type="RefSeq" id="WP_087715095.1">
    <property type="nucleotide sequence ID" value="NZ_MWPH01000003.1"/>
</dbReference>
<gene>
    <name evidence="2" type="ORF">B2G88_13885</name>
</gene>
<dbReference type="InterPro" id="IPR029058">
    <property type="entry name" value="AB_hydrolase_fold"/>
</dbReference>
<reference evidence="2 3" key="1">
    <citation type="submission" date="2017-02" db="EMBL/GenBank/DDBJ databases">
        <title>Natronthermophilus aegyptiacus gen. nov.,sp. nov., an aerobic, extremely halophilic alkalithermophilic archaeon isolated from the athalassohaline Wadi An Natrun, Egypt.</title>
        <authorList>
            <person name="Zhao B."/>
        </authorList>
    </citation>
    <scope>NUCLEOTIDE SEQUENCE [LARGE SCALE GENOMIC DNA]</scope>
    <source>
        <strain evidence="2 3">CGMCC 1.3597</strain>
    </source>
</reference>
<protein>
    <submittedName>
        <fullName evidence="2">Alpha/beta hydrolase</fullName>
    </submittedName>
</protein>
<proteinExistence type="predicted"/>